<name>A0A069CTV5_WEIOS</name>
<dbReference type="OrthoDB" id="2151645at2"/>
<dbReference type="Proteomes" id="UP000030643">
    <property type="component" value="Unassembled WGS sequence"/>
</dbReference>
<dbReference type="EMBL" id="DF820489">
    <property type="protein sequence ID" value="GAK30924.1"/>
    <property type="molecule type" value="Genomic_DNA"/>
</dbReference>
<proteinExistence type="predicted"/>
<accession>A0A069CTV5</accession>
<dbReference type="AlphaFoldDB" id="A0A069CTV5"/>
<dbReference type="InterPro" id="IPR015231">
    <property type="entry name" value="DUF1934"/>
</dbReference>
<reference evidence="2" key="1">
    <citation type="journal article" date="2014" name="Genome Announc.">
        <title>Draft genome sequence of Weissella oryzae SG25T, isolated from fermented rice grains.</title>
        <authorList>
            <person name="Tanizawa Y."/>
            <person name="Fujisawa T."/>
            <person name="Mochizuki T."/>
            <person name="Kaminuma E."/>
            <person name="Suzuki Y."/>
            <person name="Nakamura Y."/>
            <person name="Tohno M."/>
        </authorList>
    </citation>
    <scope>NUCLEOTIDE SEQUENCE [LARGE SCALE GENOMIC DNA]</scope>
    <source>
        <strain evidence="2">DSM 25784 / JCM 18191 / LMG 30913 / SG25</strain>
    </source>
</reference>
<gene>
    <name evidence="1" type="ORF">WOSG25_060420</name>
</gene>
<dbReference type="eggNOG" id="COG4506">
    <property type="taxonomic scope" value="Bacteria"/>
</dbReference>
<dbReference type="STRING" id="1329250.WOSG25_060420"/>
<evidence type="ECO:0008006" key="3">
    <source>
        <dbReference type="Google" id="ProtNLM"/>
    </source>
</evidence>
<sequence length="148" mass="16382">MSKPEISVPVTVNIKTSINQADEFESFSFTENGKIVKIGNVQYLRYVEHGQDGTATPVTFKISPNGNIQLSRHSSSDVHINFVLTDETLTRYPSPAGNIILKVNTTAIKQVLTNNPQTGEIHIKYTLASDDDVLIGNYEVNLTFVENN</sequence>
<dbReference type="RefSeq" id="WP_027698984.1">
    <property type="nucleotide sequence ID" value="NZ_DF820489.1"/>
</dbReference>
<organism evidence="1 2">
    <name type="scientific">Weissella oryzae (strain DSM 25784 / JCM 18191 / LMG 30913 / SG25)</name>
    <dbReference type="NCBI Taxonomy" id="1329250"/>
    <lineage>
        <taxon>Bacteria</taxon>
        <taxon>Bacillati</taxon>
        <taxon>Bacillota</taxon>
        <taxon>Bacilli</taxon>
        <taxon>Lactobacillales</taxon>
        <taxon>Lactobacillaceae</taxon>
        <taxon>Weissella</taxon>
    </lineage>
</organism>
<dbReference type="InterPro" id="IPR012674">
    <property type="entry name" value="Calycin"/>
</dbReference>
<protein>
    <recommendedName>
        <fullName evidence="3">DUF1934 domain-containing protein</fullName>
    </recommendedName>
</protein>
<dbReference type="Pfam" id="PF09148">
    <property type="entry name" value="DUF1934"/>
    <property type="match status" value="1"/>
</dbReference>
<evidence type="ECO:0000313" key="2">
    <source>
        <dbReference type="Proteomes" id="UP000030643"/>
    </source>
</evidence>
<dbReference type="Gene3D" id="2.40.128.20">
    <property type="match status" value="1"/>
</dbReference>
<dbReference type="SUPFAM" id="SSF50814">
    <property type="entry name" value="Lipocalins"/>
    <property type="match status" value="1"/>
</dbReference>
<evidence type="ECO:0000313" key="1">
    <source>
        <dbReference type="EMBL" id="GAK30924.1"/>
    </source>
</evidence>
<keyword evidence="2" id="KW-1185">Reference proteome</keyword>